<dbReference type="KEGG" id="glj:GKIL_2543"/>
<proteinExistence type="predicted"/>
<gene>
    <name evidence="1" type="ORF">GKIL_2543</name>
</gene>
<reference evidence="1 2" key="1">
    <citation type="journal article" date="2013" name="PLoS ONE">
        <title>Cultivation and Complete Genome Sequencing of Gloeobacter kilaueensis sp. nov., from a Lava Cave in Kilauea Caldera, Hawai'i.</title>
        <authorList>
            <person name="Saw J.H."/>
            <person name="Schatz M."/>
            <person name="Brown M.V."/>
            <person name="Kunkel D.D."/>
            <person name="Foster J.S."/>
            <person name="Shick H."/>
            <person name="Christensen S."/>
            <person name="Hou S."/>
            <person name="Wan X."/>
            <person name="Donachie S.P."/>
        </authorList>
    </citation>
    <scope>NUCLEOTIDE SEQUENCE [LARGE SCALE GENOMIC DNA]</scope>
    <source>
        <strain evidence="2">JS</strain>
    </source>
</reference>
<dbReference type="EMBL" id="CP003587">
    <property type="protein sequence ID" value="AGY58789.1"/>
    <property type="molecule type" value="Genomic_DNA"/>
</dbReference>
<evidence type="ECO:0000313" key="2">
    <source>
        <dbReference type="Proteomes" id="UP000017396"/>
    </source>
</evidence>
<dbReference type="RefSeq" id="WP_023173977.1">
    <property type="nucleotide sequence ID" value="NC_022600.1"/>
</dbReference>
<dbReference type="STRING" id="1183438.GKIL_2543"/>
<keyword evidence="2" id="KW-1185">Reference proteome</keyword>
<sequence>MEGAQGIPEQGLCGLKLEGFVAVALRLVERGVFQADATGWQVWTAPPFRIEKQGEHLKVWSGQKLVLEKDGDQLPVNQLLPRDLFEITRLEARLNRQKQP</sequence>
<dbReference type="AlphaFoldDB" id="U5QMF3"/>
<organism evidence="1 2">
    <name type="scientific">Gloeobacter kilaueensis (strain ATCC BAA-2537 / CCAP 1431/1 / ULC 316 / JS1)</name>
    <dbReference type="NCBI Taxonomy" id="1183438"/>
    <lineage>
        <taxon>Bacteria</taxon>
        <taxon>Bacillati</taxon>
        <taxon>Cyanobacteriota</taxon>
        <taxon>Cyanophyceae</taxon>
        <taxon>Gloeobacterales</taxon>
        <taxon>Gloeobacteraceae</taxon>
        <taxon>Gloeobacter</taxon>
    </lineage>
</organism>
<evidence type="ECO:0000313" key="1">
    <source>
        <dbReference type="EMBL" id="AGY58789.1"/>
    </source>
</evidence>
<dbReference type="HOGENOM" id="CLU_2301838_0_0_3"/>
<name>U5QMF3_GLOK1</name>
<dbReference type="Proteomes" id="UP000017396">
    <property type="component" value="Chromosome"/>
</dbReference>
<accession>U5QMF3</accession>
<protein>
    <submittedName>
        <fullName evidence="1">Uncharacterized protein</fullName>
    </submittedName>
</protein>